<comment type="caution">
    <text evidence="10">The sequence shown here is derived from an EMBL/GenBank/DDBJ whole genome shotgun (WGS) entry which is preliminary data.</text>
</comment>
<dbReference type="AlphaFoldDB" id="A0A0C9NCK9"/>
<evidence type="ECO:0000259" key="9">
    <source>
        <dbReference type="SMART" id="SM01003"/>
    </source>
</evidence>
<dbReference type="GO" id="GO:0006740">
    <property type="term" value="P:NADPH regeneration"/>
    <property type="evidence" value="ECO:0007669"/>
    <property type="project" value="TreeGrafter"/>
</dbReference>
<evidence type="ECO:0000256" key="4">
    <source>
        <dbReference type="ARBA" id="ARBA00022857"/>
    </source>
</evidence>
<proteinExistence type="predicted"/>
<evidence type="ECO:0000256" key="7">
    <source>
        <dbReference type="ARBA" id="ARBA00048202"/>
    </source>
</evidence>
<keyword evidence="6" id="KW-0520">NAD</keyword>
<dbReference type="InterPro" id="IPR007698">
    <property type="entry name" value="AlaDH/PNT_NAD(H)-bd"/>
</dbReference>
<evidence type="ECO:0000256" key="2">
    <source>
        <dbReference type="ARBA" id="ARBA00012943"/>
    </source>
</evidence>
<dbReference type="GO" id="GO:0005886">
    <property type="term" value="C:plasma membrane"/>
    <property type="evidence" value="ECO:0007669"/>
    <property type="project" value="TreeGrafter"/>
</dbReference>
<dbReference type="Proteomes" id="UP000032025">
    <property type="component" value="Unassembled WGS sequence"/>
</dbReference>
<keyword evidence="11" id="KW-1185">Reference proteome</keyword>
<name>A0A0C9NCK9_SPHPI</name>
<evidence type="ECO:0000313" key="10">
    <source>
        <dbReference type="EMBL" id="GAN14042.1"/>
    </source>
</evidence>
<dbReference type="SMART" id="SM01003">
    <property type="entry name" value="AlaDh_PNT_N"/>
    <property type="match status" value="1"/>
</dbReference>
<dbReference type="Pfam" id="PF05222">
    <property type="entry name" value="AlaDh_PNT_N"/>
    <property type="match status" value="1"/>
</dbReference>
<dbReference type="EC" id="7.1.1.1" evidence="2"/>
<feature type="domain" description="Alanine dehydrogenase/pyridine nucleotide transhydrogenase NAD(H)-binding" evidence="8">
    <location>
        <begin position="148"/>
        <end position="310"/>
    </location>
</feature>
<keyword evidence="5" id="KW-1278">Translocase</keyword>
<gene>
    <name evidence="10" type="primary">pntAA</name>
    <name evidence="10" type="ORF">SP6_30_01830</name>
</gene>
<accession>A0A0C9NCK9</accession>
<evidence type="ECO:0000256" key="1">
    <source>
        <dbReference type="ARBA" id="ARBA00003943"/>
    </source>
</evidence>
<sequence>MTLLIAIPRETEPGECRVAMTPATLVRVLKLGTSVVIETGAGQAAGFTDESFAGAMIARSAAEAVAAADIVLTVRPPTPRLIASMKAGAVLLGFVEAADHADLVTALRDRRVTALAMEKVPRISRAQAMDALSSQAALAGYYAPLLGAVHLPRILPMMTTAVGSLRAARVLVMGLGVAGLQALATAHRLGAVTSGYDVRPETAEQARSLGAKFVETGVDARGEGGYARPLTEEEQATVRDVLTRHIAEADLIVTTASIPGRKAPRLIDRSQVMGMKPGSVIVDLAGDGGGNVEGTLPGETVIVGPAMILAPSNVPSRLAEHASELYARNLLAMLGVLIDQGAIRMDPADEIVAAMRVATEGVNNHAPASPLIAFKGGKA</sequence>
<dbReference type="InterPro" id="IPR007886">
    <property type="entry name" value="AlaDH/PNT_N"/>
</dbReference>
<protein>
    <recommendedName>
        <fullName evidence="2">proton-translocating NAD(P)(+) transhydrogenase</fullName>
        <ecNumber evidence="2">7.1.1.1</ecNumber>
    </recommendedName>
</protein>
<dbReference type="Pfam" id="PF01262">
    <property type="entry name" value="AlaDh_PNT_C"/>
    <property type="match status" value="1"/>
</dbReference>
<comment type="function">
    <text evidence="1">The transhydrogenation between NADH and NADP is coupled to respiration and ATP hydrolysis and functions as a proton pump across the membrane.</text>
</comment>
<dbReference type="InterPro" id="IPR036291">
    <property type="entry name" value="NAD(P)-bd_dom_sf"/>
</dbReference>
<reference evidence="10 11" key="1">
    <citation type="submission" date="2014-08" db="EMBL/GenBank/DDBJ databases">
        <title>Whole genome shotgun sequence of Sphingomonas paucimobilis NBRC 13935.</title>
        <authorList>
            <person name="Hosoyama A."/>
            <person name="Hashimoto M."/>
            <person name="Hosoyama Y."/>
            <person name="Noguchi M."/>
            <person name="Uohara A."/>
            <person name="Ohji S."/>
            <person name="Katano-Makiyama Y."/>
            <person name="Ichikawa N."/>
            <person name="Kimura A."/>
            <person name="Yamazoe A."/>
            <person name="Fujita N."/>
        </authorList>
    </citation>
    <scope>NUCLEOTIDE SEQUENCE [LARGE SCALE GENOMIC DNA]</scope>
    <source>
        <strain evidence="10 11">NBRC 13935</strain>
    </source>
</reference>
<keyword evidence="3" id="KW-0547">Nucleotide-binding</keyword>
<dbReference type="EMBL" id="BBJS01000030">
    <property type="protein sequence ID" value="GAN14042.1"/>
    <property type="molecule type" value="Genomic_DNA"/>
</dbReference>
<dbReference type="PANTHER" id="PTHR10160">
    <property type="entry name" value="NAD(P) TRANSHYDROGENASE"/>
    <property type="match status" value="1"/>
</dbReference>
<dbReference type="CDD" id="cd05304">
    <property type="entry name" value="Rubrum_tdh"/>
    <property type="match status" value="1"/>
</dbReference>
<dbReference type="GO" id="GO:0050661">
    <property type="term" value="F:NADP binding"/>
    <property type="evidence" value="ECO:0007669"/>
    <property type="project" value="TreeGrafter"/>
</dbReference>
<dbReference type="SUPFAM" id="SSF51735">
    <property type="entry name" value="NAD(P)-binding Rossmann-fold domains"/>
    <property type="match status" value="1"/>
</dbReference>
<organism evidence="10 11">
    <name type="scientific">Sphingomonas paucimobilis NBRC 13935</name>
    <dbReference type="NCBI Taxonomy" id="1219050"/>
    <lineage>
        <taxon>Bacteria</taxon>
        <taxon>Pseudomonadati</taxon>
        <taxon>Pseudomonadota</taxon>
        <taxon>Alphaproteobacteria</taxon>
        <taxon>Sphingomonadales</taxon>
        <taxon>Sphingomonadaceae</taxon>
        <taxon>Sphingomonas</taxon>
    </lineage>
</organism>
<dbReference type="GO" id="GO:0008750">
    <property type="term" value="F:proton-translocating NAD(P)+ transhydrogenase activity"/>
    <property type="evidence" value="ECO:0007669"/>
    <property type="project" value="UniProtKB-EC"/>
</dbReference>
<feature type="domain" description="Alanine dehydrogenase/pyridine nucleotide transhydrogenase N-terminal" evidence="9">
    <location>
        <begin position="6"/>
        <end position="139"/>
    </location>
</feature>
<dbReference type="SMART" id="SM01002">
    <property type="entry name" value="AlaDh_PNT_C"/>
    <property type="match status" value="1"/>
</dbReference>
<keyword evidence="4" id="KW-0521">NADP</keyword>
<dbReference type="SUPFAM" id="SSF52283">
    <property type="entry name" value="Formate/glycerate dehydrogenase catalytic domain-like"/>
    <property type="match status" value="1"/>
</dbReference>
<dbReference type="Gene3D" id="3.40.50.720">
    <property type="entry name" value="NAD(P)-binding Rossmann-like Domain"/>
    <property type="match status" value="2"/>
</dbReference>
<evidence type="ECO:0000256" key="6">
    <source>
        <dbReference type="ARBA" id="ARBA00023027"/>
    </source>
</evidence>
<dbReference type="RefSeq" id="WP_007405017.1">
    <property type="nucleotide sequence ID" value="NZ_BBJS01000030.1"/>
</dbReference>
<dbReference type="GeneID" id="78528792"/>
<dbReference type="PANTHER" id="PTHR10160:SF19">
    <property type="entry name" value="PROTON-TRANSLOCATING NAD(P)(+) TRANSHYDROGENASE"/>
    <property type="match status" value="1"/>
</dbReference>
<evidence type="ECO:0000256" key="3">
    <source>
        <dbReference type="ARBA" id="ARBA00022741"/>
    </source>
</evidence>
<comment type="catalytic activity">
    <reaction evidence="7">
        <text>NAD(+) + NADPH + H(+)(in) = NADH + NADP(+) + H(+)(out)</text>
        <dbReference type="Rhea" id="RHEA:47992"/>
        <dbReference type="ChEBI" id="CHEBI:15378"/>
        <dbReference type="ChEBI" id="CHEBI:57540"/>
        <dbReference type="ChEBI" id="CHEBI:57783"/>
        <dbReference type="ChEBI" id="CHEBI:57945"/>
        <dbReference type="ChEBI" id="CHEBI:58349"/>
        <dbReference type="EC" id="7.1.1.1"/>
    </reaction>
</comment>
<evidence type="ECO:0000259" key="8">
    <source>
        <dbReference type="SMART" id="SM01002"/>
    </source>
</evidence>
<evidence type="ECO:0000313" key="11">
    <source>
        <dbReference type="Proteomes" id="UP000032025"/>
    </source>
</evidence>
<evidence type="ECO:0000256" key="5">
    <source>
        <dbReference type="ARBA" id="ARBA00022967"/>
    </source>
</evidence>